<dbReference type="InterPro" id="IPR050194">
    <property type="entry name" value="Glycosyltransferase_grp1"/>
</dbReference>
<dbReference type="EMBL" id="JAKRDF010000001">
    <property type="protein sequence ID" value="MCG7275237.1"/>
    <property type="molecule type" value="Genomic_DNA"/>
</dbReference>
<keyword evidence="5" id="KW-1185">Reference proteome</keyword>
<dbReference type="Pfam" id="PF13692">
    <property type="entry name" value="Glyco_trans_1_4"/>
    <property type="match status" value="1"/>
</dbReference>
<keyword evidence="2" id="KW-0808">Transferase</keyword>
<evidence type="ECO:0000259" key="3">
    <source>
        <dbReference type="Pfam" id="PF13439"/>
    </source>
</evidence>
<dbReference type="Pfam" id="PF13439">
    <property type="entry name" value="Glyco_transf_4"/>
    <property type="match status" value="1"/>
</dbReference>
<keyword evidence="1" id="KW-0328">Glycosyltransferase</keyword>
<proteinExistence type="predicted"/>
<evidence type="ECO:0000256" key="1">
    <source>
        <dbReference type="ARBA" id="ARBA00022676"/>
    </source>
</evidence>
<dbReference type="SUPFAM" id="SSF53756">
    <property type="entry name" value="UDP-Glycosyltransferase/glycogen phosphorylase"/>
    <property type="match status" value="1"/>
</dbReference>
<comment type="caution">
    <text evidence="4">The sequence shown here is derived from an EMBL/GenBank/DDBJ whole genome shotgun (WGS) entry which is preliminary data.</text>
</comment>
<dbReference type="Proteomes" id="UP001521911">
    <property type="component" value="Unassembled WGS sequence"/>
</dbReference>
<dbReference type="PANTHER" id="PTHR45947">
    <property type="entry name" value="SULFOQUINOVOSYL TRANSFERASE SQD2"/>
    <property type="match status" value="1"/>
</dbReference>
<evidence type="ECO:0000313" key="4">
    <source>
        <dbReference type="EMBL" id="MCG7275237.1"/>
    </source>
</evidence>
<dbReference type="InterPro" id="IPR028098">
    <property type="entry name" value="Glyco_trans_4-like_N"/>
</dbReference>
<dbReference type="RefSeq" id="WP_239178815.1">
    <property type="nucleotide sequence ID" value="NZ_JAKRDF010000001.1"/>
</dbReference>
<dbReference type="PANTHER" id="PTHR45947:SF3">
    <property type="entry name" value="SULFOQUINOVOSYL TRANSFERASE SQD2"/>
    <property type="match status" value="1"/>
</dbReference>
<reference evidence="4 5" key="1">
    <citation type="submission" date="2022-02" db="EMBL/GenBank/DDBJ databases">
        <title>Uncovering new skin microbiome diversity through culturing and metagenomics.</title>
        <authorList>
            <person name="Conlan S."/>
            <person name="Deming C."/>
            <person name="Nisc Comparative Sequencing Program N."/>
            <person name="Segre J.A."/>
        </authorList>
    </citation>
    <scope>NUCLEOTIDE SEQUENCE [LARGE SCALE GENOMIC DNA]</scope>
    <source>
        <strain evidence="4 5">ACRQV</strain>
    </source>
</reference>
<gene>
    <name evidence="4" type="ORF">MHK08_01915</name>
</gene>
<evidence type="ECO:0000313" key="5">
    <source>
        <dbReference type="Proteomes" id="UP001521911"/>
    </source>
</evidence>
<dbReference type="CDD" id="cd03801">
    <property type="entry name" value="GT4_PimA-like"/>
    <property type="match status" value="1"/>
</dbReference>
<dbReference type="Gene3D" id="3.40.50.2000">
    <property type="entry name" value="Glycogen Phosphorylase B"/>
    <property type="match status" value="2"/>
</dbReference>
<organism evidence="4 5">
    <name type="scientific">Corynebacterium singulare</name>
    <dbReference type="NCBI Taxonomy" id="161899"/>
    <lineage>
        <taxon>Bacteria</taxon>
        <taxon>Bacillati</taxon>
        <taxon>Actinomycetota</taxon>
        <taxon>Actinomycetes</taxon>
        <taxon>Mycobacteriales</taxon>
        <taxon>Corynebacteriaceae</taxon>
        <taxon>Corynebacterium</taxon>
    </lineage>
</organism>
<evidence type="ECO:0000256" key="2">
    <source>
        <dbReference type="ARBA" id="ARBA00022679"/>
    </source>
</evidence>
<name>A0ABS9PRD3_9CORY</name>
<feature type="domain" description="Glycosyltransferase subfamily 4-like N-terminal" evidence="3">
    <location>
        <begin position="14"/>
        <end position="173"/>
    </location>
</feature>
<accession>A0ABS9PRD3</accession>
<sequence length="371" mass="39930">MRIGIVCPYSFDEPGGVQAHILDLATVFIEQGHDVEVLGPASSSTQVPSFVRKGGWAIPLTYNGSVARLAMGPHVGRNIKRFIREGNFDVLHIHEPNSPSYSMAALAMVHGPIVATYHASASSSLILTLAKPFLRPYLEKIRGGIAVSEMARRWQVEQLGGDPVLIPNGVDTSVYARERQQSNARVWDDGDSEKPVEIVFLGRLDEPRKGLDILLEALTLLPDKVRVTVMGGGHPRTVPGVDFVGRVSDAEKAAILGRADIYVAPNTGGESFGIVLVEAMAAGCAVVASDLEAFAAVCNSESEEPAGVLFRNGDATDLARVLEGLVRNPDRRAALTQAGTQRARDYDWDHVAAAVMRVYETVADGTKVRVK</sequence>
<protein>
    <submittedName>
        <fullName evidence="4">Glycosyltransferase family 4 protein</fullName>
    </submittedName>
</protein>